<feature type="compositionally biased region" description="Basic residues" evidence="1">
    <location>
        <begin position="1"/>
        <end position="11"/>
    </location>
</feature>
<evidence type="ECO:0000256" key="1">
    <source>
        <dbReference type="SAM" id="MobiDB-lite"/>
    </source>
</evidence>
<dbReference type="EMBL" id="VIEB01000349">
    <property type="protein sequence ID" value="TQD94161.1"/>
    <property type="molecule type" value="Genomic_DNA"/>
</dbReference>
<accession>A0A540M5Z1</accession>
<feature type="compositionally biased region" description="Polar residues" evidence="1">
    <location>
        <begin position="41"/>
        <end position="54"/>
    </location>
</feature>
<dbReference type="Proteomes" id="UP000315295">
    <property type="component" value="Unassembled WGS sequence"/>
</dbReference>
<evidence type="ECO:0000313" key="3">
    <source>
        <dbReference type="Proteomes" id="UP000315295"/>
    </source>
</evidence>
<reference evidence="2 3" key="1">
    <citation type="journal article" date="2019" name="G3 (Bethesda)">
        <title>Sequencing of a Wild Apple (Malus baccata) Genome Unravels the Differences Between Cultivated and Wild Apple Species Regarding Disease Resistance and Cold Tolerance.</title>
        <authorList>
            <person name="Chen X."/>
        </authorList>
    </citation>
    <scope>NUCLEOTIDE SEQUENCE [LARGE SCALE GENOMIC DNA]</scope>
    <source>
        <strain evidence="3">cv. Shandingzi</strain>
        <tissue evidence="2">Leaves</tissue>
    </source>
</reference>
<organism evidence="2 3">
    <name type="scientific">Malus baccata</name>
    <name type="common">Siberian crab apple</name>
    <name type="synonym">Pyrus baccata</name>
    <dbReference type="NCBI Taxonomy" id="106549"/>
    <lineage>
        <taxon>Eukaryota</taxon>
        <taxon>Viridiplantae</taxon>
        <taxon>Streptophyta</taxon>
        <taxon>Embryophyta</taxon>
        <taxon>Tracheophyta</taxon>
        <taxon>Spermatophyta</taxon>
        <taxon>Magnoliopsida</taxon>
        <taxon>eudicotyledons</taxon>
        <taxon>Gunneridae</taxon>
        <taxon>Pentapetalae</taxon>
        <taxon>rosids</taxon>
        <taxon>fabids</taxon>
        <taxon>Rosales</taxon>
        <taxon>Rosaceae</taxon>
        <taxon>Amygdaloideae</taxon>
        <taxon>Maleae</taxon>
        <taxon>Malus</taxon>
    </lineage>
</organism>
<feature type="compositionally biased region" description="Polar residues" evidence="1">
    <location>
        <begin position="66"/>
        <end position="76"/>
    </location>
</feature>
<feature type="compositionally biased region" description="Polar residues" evidence="1">
    <location>
        <begin position="16"/>
        <end position="26"/>
    </location>
</feature>
<gene>
    <name evidence="2" type="ORF">C1H46_020209</name>
</gene>
<comment type="caution">
    <text evidence="2">The sequence shown here is derived from an EMBL/GenBank/DDBJ whole genome shotgun (WGS) entry which is preliminary data.</text>
</comment>
<evidence type="ECO:0000313" key="2">
    <source>
        <dbReference type="EMBL" id="TQD94161.1"/>
    </source>
</evidence>
<protein>
    <submittedName>
        <fullName evidence="2">Uncharacterized protein</fullName>
    </submittedName>
</protein>
<keyword evidence="3" id="KW-1185">Reference proteome</keyword>
<name>A0A540M5Z1_MALBA</name>
<dbReference type="AlphaFoldDB" id="A0A540M5Z1"/>
<feature type="region of interest" description="Disordered" evidence="1">
    <location>
        <begin position="1"/>
        <end position="76"/>
    </location>
</feature>
<sequence>MEKKSSRNRLQRQHDPSNSTPLTSCQLADCNIQLQAPPGTQPQLKKSNNQMKESNYQKKEICKNPRGNTTGEGRHR</sequence>
<proteinExistence type="predicted"/>